<gene>
    <name evidence="1" type="ORF">GCM10007415_44240</name>
</gene>
<reference evidence="1" key="2">
    <citation type="submission" date="2020-09" db="EMBL/GenBank/DDBJ databases">
        <authorList>
            <person name="Sun Q."/>
            <person name="Zhou Y."/>
        </authorList>
    </citation>
    <scope>NUCLEOTIDE SEQUENCE</scope>
    <source>
        <strain evidence="1">CGMCC 1.12195</strain>
    </source>
</reference>
<dbReference type="EMBL" id="BMER01000006">
    <property type="protein sequence ID" value="GGH03248.1"/>
    <property type="molecule type" value="Genomic_DNA"/>
</dbReference>
<dbReference type="Proteomes" id="UP000660862">
    <property type="component" value="Unassembled WGS sequence"/>
</dbReference>
<keyword evidence="2" id="KW-1185">Reference proteome</keyword>
<organism evidence="1 2">
    <name type="scientific">Parapedobacter pyrenivorans</name>
    <dbReference type="NCBI Taxonomy" id="1305674"/>
    <lineage>
        <taxon>Bacteria</taxon>
        <taxon>Pseudomonadati</taxon>
        <taxon>Bacteroidota</taxon>
        <taxon>Sphingobacteriia</taxon>
        <taxon>Sphingobacteriales</taxon>
        <taxon>Sphingobacteriaceae</taxon>
        <taxon>Parapedobacter</taxon>
    </lineage>
</organism>
<evidence type="ECO:0000313" key="2">
    <source>
        <dbReference type="Proteomes" id="UP000660862"/>
    </source>
</evidence>
<comment type="caution">
    <text evidence="1">The sequence shown here is derived from an EMBL/GenBank/DDBJ whole genome shotgun (WGS) entry which is preliminary data.</text>
</comment>
<accession>A0A917MF94</accession>
<evidence type="ECO:0000313" key="1">
    <source>
        <dbReference type="EMBL" id="GGH03248.1"/>
    </source>
</evidence>
<reference evidence="1" key="1">
    <citation type="journal article" date="2014" name="Int. J. Syst. Evol. Microbiol.">
        <title>Complete genome sequence of Corynebacterium casei LMG S-19264T (=DSM 44701T), isolated from a smear-ripened cheese.</title>
        <authorList>
            <consortium name="US DOE Joint Genome Institute (JGI-PGF)"/>
            <person name="Walter F."/>
            <person name="Albersmeier A."/>
            <person name="Kalinowski J."/>
            <person name="Ruckert C."/>
        </authorList>
    </citation>
    <scope>NUCLEOTIDE SEQUENCE</scope>
    <source>
        <strain evidence="1">CGMCC 1.12195</strain>
    </source>
</reference>
<sequence length="434" mass="48769">MITTDRTEKQGGLIARKYYSGFPYAHDTYNAISRASDGKIYYILSSERMDEGGKMYVYDPKTDETTFLADLTAICGEAGQHAVAQGKSHARFYEYEGKLYFSTHVGYYQLIGGMDRMAENLPEGILPYPGGHFLAFDPNTGIFEDLITVPGGEGLVAMNMDVNRGQLFGITWPTGQFVHYDVKNKKLHTLRPTSERGEAGEPGVDFRTLCRSLLINPIDGNVYYTVAEGHIFCYSPTSQSLQKLEVDLKLDYFGRYDPKMPGSMGYNWRKIFWYAPEQVAYGIHGNSGYLFRFDPDKQTIELVQRLTSQSSQQSGMFDQFSYGYLGFQLGPDAETIYYLTGGPVYEQGKRIKGQDHIAKGAAKGIENLHLITYNIRNGLYIDHGPVFYTDGTRPSYVNAIAVGSDGFVYTLARFNHEGKEISDLIKIPDPLVNR</sequence>
<name>A0A917MF94_9SPHI</name>
<dbReference type="AlphaFoldDB" id="A0A917MF94"/>
<dbReference type="SUPFAM" id="SSF101898">
    <property type="entry name" value="NHL repeat"/>
    <property type="match status" value="1"/>
</dbReference>
<proteinExistence type="predicted"/>
<protein>
    <submittedName>
        <fullName evidence="1">Uncharacterized protein</fullName>
    </submittedName>
</protein>